<dbReference type="PANTHER" id="PTHR46148">
    <property type="entry name" value="CHROMO DOMAIN-CONTAINING PROTEIN"/>
    <property type="match status" value="1"/>
</dbReference>
<sequence>TNVSTALVLSSSPGPEFRFLPPTVLSTDSTKLNPCFIGPYEVISRINPVAYHRCLPASLRIHPVFHVSRLMQR</sequence>
<protein>
    <recommendedName>
        <fullName evidence="1">Tf2-1-like SH3-like domain-containing protein</fullName>
    </recommendedName>
</protein>
<evidence type="ECO:0000259" key="1">
    <source>
        <dbReference type="Pfam" id="PF24626"/>
    </source>
</evidence>
<accession>A0A1A7ZZN3</accession>
<dbReference type="InterPro" id="IPR056924">
    <property type="entry name" value="SH3_Tf2-1"/>
</dbReference>
<dbReference type="Pfam" id="PF24626">
    <property type="entry name" value="SH3_Tf2-1"/>
    <property type="match status" value="1"/>
</dbReference>
<evidence type="ECO:0000313" key="2">
    <source>
        <dbReference type="EMBL" id="SBP47420.1"/>
    </source>
</evidence>
<dbReference type="EMBL" id="HADY01008935">
    <property type="protein sequence ID" value="SBP47420.1"/>
    <property type="molecule type" value="Transcribed_RNA"/>
</dbReference>
<dbReference type="PANTHER" id="PTHR46148:SF57">
    <property type="entry name" value="OS12G0499874 PROTEIN"/>
    <property type="match status" value="1"/>
</dbReference>
<feature type="domain" description="Tf2-1-like SH3-like" evidence="1">
    <location>
        <begin position="24"/>
        <end position="71"/>
    </location>
</feature>
<name>A0A1A7ZZN3_NOTFU</name>
<reference evidence="2" key="1">
    <citation type="submission" date="2016-05" db="EMBL/GenBank/DDBJ databases">
        <authorList>
            <person name="Lavstsen T."/>
            <person name="Jespersen J.S."/>
        </authorList>
    </citation>
    <scope>NUCLEOTIDE SEQUENCE</scope>
    <source>
        <tissue evidence="2">Brain</tissue>
    </source>
</reference>
<proteinExistence type="predicted"/>
<feature type="non-terminal residue" evidence="2">
    <location>
        <position position="1"/>
    </location>
</feature>
<reference evidence="2" key="2">
    <citation type="submission" date="2016-06" db="EMBL/GenBank/DDBJ databases">
        <title>The genome of a short-lived fish provides insights into sex chromosome evolution and the genetic control of aging.</title>
        <authorList>
            <person name="Reichwald K."/>
            <person name="Felder M."/>
            <person name="Petzold A."/>
            <person name="Koch P."/>
            <person name="Groth M."/>
            <person name="Platzer M."/>
        </authorList>
    </citation>
    <scope>NUCLEOTIDE SEQUENCE</scope>
    <source>
        <tissue evidence="2">Brain</tissue>
    </source>
</reference>
<gene>
    <name evidence="2" type="primary">CU459095.1</name>
</gene>
<organism evidence="2">
    <name type="scientific">Nothobranchius furzeri</name>
    <name type="common">Turquoise killifish</name>
    <dbReference type="NCBI Taxonomy" id="105023"/>
    <lineage>
        <taxon>Eukaryota</taxon>
        <taxon>Metazoa</taxon>
        <taxon>Chordata</taxon>
        <taxon>Craniata</taxon>
        <taxon>Vertebrata</taxon>
        <taxon>Euteleostomi</taxon>
        <taxon>Actinopterygii</taxon>
        <taxon>Neopterygii</taxon>
        <taxon>Teleostei</taxon>
        <taxon>Neoteleostei</taxon>
        <taxon>Acanthomorphata</taxon>
        <taxon>Ovalentaria</taxon>
        <taxon>Atherinomorphae</taxon>
        <taxon>Cyprinodontiformes</taxon>
        <taxon>Nothobranchiidae</taxon>
        <taxon>Nothobranchius</taxon>
    </lineage>
</organism>
<feature type="non-terminal residue" evidence="2">
    <location>
        <position position="73"/>
    </location>
</feature>
<dbReference type="AlphaFoldDB" id="A0A1A7ZZN3"/>